<comment type="function">
    <text evidence="3">Catalyzes the interconversion of 2-phosphoglycerate and 3-phosphoglycerate.</text>
</comment>
<dbReference type="CDD" id="cd16010">
    <property type="entry name" value="iPGM"/>
    <property type="match status" value="1"/>
</dbReference>
<dbReference type="GO" id="GO:0005737">
    <property type="term" value="C:cytoplasm"/>
    <property type="evidence" value="ECO:0007669"/>
    <property type="project" value="InterPro"/>
</dbReference>
<sequence>MVLDGYGLPKTDVGSAIAAAKKPTLDRLFAEYPNIRLRAHGTAVGMPSDDDMGNSEVGHNAIGAGQVYAQGAALVSNAIASGDIWQGEAWQHIVAGAKAGINGEAGVLHFIGLFSDGNVHSHIDHLKAMVERAKAEGVQTVRIHALLDGRDVPETSALDYVVPFEAFLKEISTDGFDARIASGGGRQYITMDRYDANWAMVEKGWKTHVLGEGAQFANATEAVNGLRAAHPGTIDQDLPEFVIAEHGQPIGTIADGDAVVFYNFRGDRAIEITRAFVEADFDKFDRVRFPQVTYAGMLQYDGDLQLPKRFLVAPPAIKDTSGEWFSKAGITQFACSETQKFGHVTYFWNGNRSGKFDGETYLEVPSDVVPFEQRPWMKAAEIADAMIAAIQSGQYQVLRCNFANGDMVGHTGNFDAARIAIEAVDLSLGRLLKAVDAAGGVALITADHGNADEMFELDKKTKQPALNKDGSFKAKTAHTLNPVPLILYDNVSGGKLGLQQTETCGLSNIAATVANLLGFGKHAAWDDSLLVVR</sequence>
<feature type="binding site" evidence="13">
    <location>
        <position position="447"/>
    </location>
    <ligand>
        <name>Mn(2+)</name>
        <dbReference type="ChEBI" id="CHEBI:29035"/>
        <label>2</label>
    </ligand>
</feature>
<dbReference type="AlphaFoldDB" id="A0A930BPA9"/>
<dbReference type="PIRSF" id="PIRSF001492">
    <property type="entry name" value="IPGAM"/>
    <property type="match status" value="1"/>
</dbReference>
<feature type="domain" description="Metalloenzyme" evidence="14">
    <location>
        <begin position="1"/>
        <end position="519"/>
    </location>
</feature>
<dbReference type="FunFam" id="3.40.1450.10:FF:000002">
    <property type="entry name" value="2,3-bisphosphoglycerate-independent phosphoglycerate mutase"/>
    <property type="match status" value="1"/>
</dbReference>
<comment type="pathway">
    <text evidence="4">Carbohydrate degradation; glycolysis; pyruvate from D-glyceraldehyde 3-phosphate: step 3/5.</text>
</comment>
<accession>A0A930BPA9</accession>
<feature type="binding site" evidence="12">
    <location>
        <begin position="150"/>
        <end position="151"/>
    </location>
    <ligand>
        <name>substrate</name>
    </ligand>
</feature>
<dbReference type="InterPro" id="IPR005995">
    <property type="entry name" value="Pgm_bpd_ind"/>
</dbReference>
<feature type="binding site" evidence="13">
    <location>
        <position position="406"/>
    </location>
    <ligand>
        <name>Mn(2+)</name>
        <dbReference type="ChEBI" id="CHEBI:29035"/>
        <label>1</label>
    </ligand>
</feature>
<evidence type="ECO:0000259" key="14">
    <source>
        <dbReference type="Pfam" id="PF01676"/>
    </source>
</evidence>
<keyword evidence="7" id="KW-0324">Glycolysis</keyword>
<dbReference type="GO" id="GO:0004619">
    <property type="term" value="F:phosphoglycerate mutase activity"/>
    <property type="evidence" value="ECO:0007669"/>
    <property type="project" value="UniProtKB-UniRule"/>
</dbReference>
<name>A0A930BPA9_9RHOO</name>
<dbReference type="NCBIfam" id="TIGR01307">
    <property type="entry name" value="pgm_bpd_ind"/>
    <property type="match status" value="1"/>
</dbReference>
<feature type="binding site" evidence="13">
    <location>
        <position position="55"/>
    </location>
    <ligand>
        <name>Mn(2+)</name>
        <dbReference type="ChEBI" id="CHEBI:29035"/>
        <label>2</label>
    </ligand>
</feature>
<feature type="binding site" evidence="13">
    <location>
        <position position="478"/>
    </location>
    <ligand>
        <name>Mn(2+)</name>
        <dbReference type="ChEBI" id="CHEBI:29035"/>
        <label>1</label>
    </ligand>
</feature>
<comment type="catalytic activity">
    <reaction evidence="1">
        <text>(2R)-2-phosphoglycerate = (2R)-3-phosphoglycerate</text>
        <dbReference type="Rhea" id="RHEA:15901"/>
        <dbReference type="ChEBI" id="CHEBI:58272"/>
        <dbReference type="ChEBI" id="CHEBI:58289"/>
        <dbReference type="EC" id="5.4.2.12"/>
    </reaction>
</comment>
<dbReference type="SUPFAM" id="SSF64158">
    <property type="entry name" value="2,3-Bisphosphoglycerate-independent phosphoglycerate mutase, substrate-binding domain"/>
    <property type="match status" value="1"/>
</dbReference>
<evidence type="ECO:0000256" key="8">
    <source>
        <dbReference type="ARBA" id="ARBA00023211"/>
    </source>
</evidence>
<dbReference type="EMBL" id="JABZMI010000014">
    <property type="protein sequence ID" value="MBF1163759.1"/>
    <property type="molecule type" value="Genomic_DNA"/>
</dbReference>
<dbReference type="Proteomes" id="UP000718593">
    <property type="component" value="Unassembled WGS sequence"/>
</dbReference>
<evidence type="ECO:0000313" key="17">
    <source>
        <dbReference type="Proteomes" id="UP000718593"/>
    </source>
</evidence>
<feature type="binding site" evidence="12">
    <location>
        <position position="186"/>
    </location>
    <ligand>
        <name>substrate</name>
    </ligand>
</feature>
<evidence type="ECO:0000256" key="10">
    <source>
        <dbReference type="NCBIfam" id="TIGR01307"/>
    </source>
</evidence>
<gene>
    <name evidence="16" type="ORF">HXL68_01835</name>
</gene>
<evidence type="ECO:0000256" key="4">
    <source>
        <dbReference type="ARBA" id="ARBA00004798"/>
    </source>
</evidence>
<dbReference type="InterPro" id="IPR011258">
    <property type="entry name" value="BPG-indep_PGM_N"/>
</dbReference>
<evidence type="ECO:0000256" key="12">
    <source>
        <dbReference type="PIRSR" id="PIRSR001492-2"/>
    </source>
</evidence>
<feature type="binding site" evidence="13">
    <location>
        <position position="448"/>
    </location>
    <ligand>
        <name>Mn(2+)</name>
        <dbReference type="ChEBI" id="CHEBI:29035"/>
        <label>2</label>
    </ligand>
</feature>
<feature type="binding site" evidence="12">
    <location>
        <position position="193"/>
    </location>
    <ligand>
        <name>substrate</name>
    </ligand>
</feature>
<dbReference type="GO" id="GO:0030145">
    <property type="term" value="F:manganese ion binding"/>
    <property type="evidence" value="ECO:0007669"/>
    <property type="project" value="InterPro"/>
</dbReference>
<dbReference type="GO" id="GO:0006096">
    <property type="term" value="P:glycolytic process"/>
    <property type="evidence" value="ECO:0007669"/>
    <property type="project" value="UniProtKB-UniRule"/>
</dbReference>
<dbReference type="Gene3D" id="3.40.1450.10">
    <property type="entry name" value="BPG-independent phosphoglycerate mutase, domain B"/>
    <property type="match status" value="1"/>
</dbReference>
<dbReference type="PANTHER" id="PTHR31637:SF0">
    <property type="entry name" value="2,3-BISPHOSPHOGLYCERATE-INDEPENDENT PHOSPHOGLYCERATE MUTASE"/>
    <property type="match status" value="1"/>
</dbReference>
<reference evidence="16" key="1">
    <citation type="submission" date="2020-04" db="EMBL/GenBank/DDBJ databases">
        <title>Deep metagenomics examines the oral microbiome during advanced dental caries in children, revealing novel taxa and co-occurrences with host molecules.</title>
        <authorList>
            <person name="Baker J.L."/>
            <person name="Morton J.T."/>
            <person name="Dinis M."/>
            <person name="Alvarez R."/>
            <person name="Tran N.C."/>
            <person name="Knight R."/>
            <person name="Edlund A."/>
        </authorList>
    </citation>
    <scope>NUCLEOTIDE SEQUENCE</scope>
    <source>
        <strain evidence="16">JCVI_32_bin.24</strain>
    </source>
</reference>
<feature type="binding site" evidence="13">
    <location>
        <position position="4"/>
    </location>
    <ligand>
        <name>Mn(2+)</name>
        <dbReference type="ChEBI" id="CHEBI:29035"/>
        <label>2</label>
    </ligand>
</feature>
<dbReference type="GO" id="GO:0006007">
    <property type="term" value="P:glucose catabolic process"/>
    <property type="evidence" value="ECO:0007669"/>
    <property type="project" value="InterPro"/>
</dbReference>
<feature type="binding site" evidence="12">
    <location>
        <begin position="265"/>
        <end position="268"/>
    </location>
    <ligand>
        <name>substrate</name>
    </ligand>
</feature>
<feature type="domain" description="BPG-independent PGAM N-terminal" evidence="15">
    <location>
        <begin position="75"/>
        <end position="301"/>
    </location>
</feature>
<evidence type="ECO:0000256" key="11">
    <source>
        <dbReference type="PIRSR" id="PIRSR001492-1"/>
    </source>
</evidence>
<proteinExistence type="inferred from homology"/>
<organism evidence="16 17">
    <name type="scientific">Dechloromonas agitata</name>
    <dbReference type="NCBI Taxonomy" id="73030"/>
    <lineage>
        <taxon>Bacteria</taxon>
        <taxon>Pseudomonadati</taxon>
        <taxon>Pseudomonadota</taxon>
        <taxon>Betaproteobacteria</taxon>
        <taxon>Rhodocyclales</taxon>
        <taxon>Azonexaceae</taxon>
        <taxon>Dechloromonas</taxon>
    </lineage>
</organism>
<dbReference type="PANTHER" id="PTHR31637">
    <property type="entry name" value="2,3-BISPHOSPHOGLYCERATE-INDEPENDENT PHOSPHOGLYCERATE MUTASE"/>
    <property type="match status" value="1"/>
</dbReference>
<comment type="cofactor">
    <cofactor evidence="2">
        <name>Mn(2+)</name>
        <dbReference type="ChEBI" id="CHEBI:29035"/>
    </cofactor>
</comment>
<dbReference type="Gene3D" id="3.40.720.10">
    <property type="entry name" value="Alkaline Phosphatase, subunit A"/>
    <property type="match status" value="1"/>
</dbReference>
<protein>
    <recommendedName>
        <fullName evidence="10">2,3-bisphosphoglycerate-independent phosphoglycerate mutase</fullName>
        <ecNumber evidence="10">5.4.2.12</ecNumber>
    </recommendedName>
</protein>
<dbReference type="InterPro" id="IPR036646">
    <property type="entry name" value="PGAM_B_sf"/>
</dbReference>
<dbReference type="Pfam" id="PF01676">
    <property type="entry name" value="Metalloenzyme"/>
    <property type="match status" value="1"/>
</dbReference>
<dbReference type="SUPFAM" id="SSF53649">
    <property type="entry name" value="Alkaline phosphatase-like"/>
    <property type="match status" value="1"/>
</dbReference>
<comment type="caution">
    <text evidence="16">The sequence shown here is derived from an EMBL/GenBank/DDBJ whole genome shotgun (WGS) entry which is preliminary data.</text>
</comment>
<feature type="binding site" evidence="12">
    <location>
        <position position="120"/>
    </location>
    <ligand>
        <name>substrate</name>
    </ligand>
</feature>
<evidence type="ECO:0000256" key="3">
    <source>
        <dbReference type="ARBA" id="ARBA00002315"/>
    </source>
</evidence>
<dbReference type="InterPro" id="IPR006124">
    <property type="entry name" value="Metalloenzyme"/>
</dbReference>
<evidence type="ECO:0000256" key="13">
    <source>
        <dbReference type="PIRSR" id="PIRSR001492-3"/>
    </source>
</evidence>
<evidence type="ECO:0000313" key="16">
    <source>
        <dbReference type="EMBL" id="MBF1163759.1"/>
    </source>
</evidence>
<evidence type="ECO:0000256" key="7">
    <source>
        <dbReference type="ARBA" id="ARBA00023152"/>
    </source>
</evidence>
<keyword evidence="8 13" id="KW-0464">Manganese</keyword>
<evidence type="ECO:0000256" key="1">
    <source>
        <dbReference type="ARBA" id="ARBA00000370"/>
    </source>
</evidence>
<evidence type="ECO:0000256" key="6">
    <source>
        <dbReference type="ARBA" id="ARBA00022723"/>
    </source>
</evidence>
<keyword evidence="9 16" id="KW-0413">Isomerase</keyword>
<keyword evidence="6 13" id="KW-0479">Metal-binding</keyword>
<feature type="binding site" evidence="13">
    <location>
        <position position="410"/>
    </location>
    <ligand>
        <name>Mn(2+)</name>
        <dbReference type="ChEBI" id="CHEBI:29035"/>
        <label>1</label>
    </ligand>
</feature>
<evidence type="ECO:0000259" key="15">
    <source>
        <dbReference type="Pfam" id="PF06415"/>
    </source>
</evidence>
<feature type="binding site" evidence="12">
    <location>
        <position position="340"/>
    </location>
    <ligand>
        <name>substrate</name>
    </ligand>
</feature>
<dbReference type="InterPro" id="IPR017850">
    <property type="entry name" value="Alkaline_phosphatase_core_sf"/>
</dbReference>
<comment type="similarity">
    <text evidence="5">Belongs to the BPG-independent phosphoglycerate mutase family.</text>
</comment>
<feature type="active site" description="Phosphoserine intermediate" evidence="11">
    <location>
        <position position="55"/>
    </location>
</feature>
<evidence type="ECO:0000256" key="9">
    <source>
        <dbReference type="ARBA" id="ARBA00023235"/>
    </source>
</evidence>
<evidence type="ECO:0000256" key="2">
    <source>
        <dbReference type="ARBA" id="ARBA00001936"/>
    </source>
</evidence>
<evidence type="ECO:0000256" key="5">
    <source>
        <dbReference type="ARBA" id="ARBA00008819"/>
    </source>
</evidence>
<dbReference type="EC" id="5.4.2.12" evidence="10"/>
<dbReference type="Pfam" id="PF06415">
    <property type="entry name" value="iPGM_N"/>
    <property type="match status" value="1"/>
</dbReference>